<gene>
    <name evidence="1" type="ORF">NC653_001146</name>
</gene>
<keyword evidence="2" id="KW-1185">Reference proteome</keyword>
<accession>A0AAD6WF83</accession>
<name>A0AAD6WF83_9ROSI</name>
<evidence type="ECO:0000313" key="2">
    <source>
        <dbReference type="Proteomes" id="UP001164929"/>
    </source>
</evidence>
<comment type="caution">
    <text evidence="1">The sequence shown here is derived from an EMBL/GenBank/DDBJ whole genome shotgun (WGS) entry which is preliminary data.</text>
</comment>
<dbReference type="AlphaFoldDB" id="A0AAD6WF83"/>
<dbReference type="Proteomes" id="UP001164929">
    <property type="component" value="Chromosome 1"/>
</dbReference>
<organism evidence="1 2">
    <name type="scientific">Populus alba x Populus x berolinensis</name>
    <dbReference type="NCBI Taxonomy" id="444605"/>
    <lineage>
        <taxon>Eukaryota</taxon>
        <taxon>Viridiplantae</taxon>
        <taxon>Streptophyta</taxon>
        <taxon>Embryophyta</taxon>
        <taxon>Tracheophyta</taxon>
        <taxon>Spermatophyta</taxon>
        <taxon>Magnoliopsida</taxon>
        <taxon>eudicotyledons</taxon>
        <taxon>Gunneridae</taxon>
        <taxon>Pentapetalae</taxon>
        <taxon>rosids</taxon>
        <taxon>fabids</taxon>
        <taxon>Malpighiales</taxon>
        <taxon>Salicaceae</taxon>
        <taxon>Saliceae</taxon>
        <taxon>Populus</taxon>
    </lineage>
</organism>
<evidence type="ECO:0000313" key="1">
    <source>
        <dbReference type="EMBL" id="KAJ7010595.1"/>
    </source>
</evidence>
<reference evidence="1 2" key="1">
    <citation type="journal article" date="2023" name="Mol. Ecol. Resour.">
        <title>Chromosome-level genome assembly of a triploid poplar Populus alba 'Berolinensis'.</title>
        <authorList>
            <person name="Chen S."/>
            <person name="Yu Y."/>
            <person name="Wang X."/>
            <person name="Wang S."/>
            <person name="Zhang T."/>
            <person name="Zhou Y."/>
            <person name="He R."/>
            <person name="Meng N."/>
            <person name="Wang Y."/>
            <person name="Liu W."/>
            <person name="Liu Z."/>
            <person name="Liu J."/>
            <person name="Guo Q."/>
            <person name="Huang H."/>
            <person name="Sederoff R.R."/>
            <person name="Wang G."/>
            <person name="Qu G."/>
            <person name="Chen S."/>
        </authorList>
    </citation>
    <scope>NUCLEOTIDE SEQUENCE [LARGE SCALE GENOMIC DNA]</scope>
    <source>
        <strain evidence="1">SC-2020</strain>
    </source>
</reference>
<sequence length="83" mass="9519">MFRWQVLAAQRTARIQLGFVVLWNDLAAISFRGICFAPQHGTRAREEKNHFMIISISLFDFSCLCCQSLQGKEVDEYFISGNS</sequence>
<dbReference type="EMBL" id="JAQIZT010000001">
    <property type="protein sequence ID" value="KAJ7010595.1"/>
    <property type="molecule type" value="Genomic_DNA"/>
</dbReference>
<protein>
    <submittedName>
        <fullName evidence="1">Uncharacterized protein</fullName>
    </submittedName>
</protein>
<proteinExistence type="predicted"/>